<dbReference type="SUPFAM" id="SSF55031">
    <property type="entry name" value="Bacterial exopeptidase dimerisation domain"/>
    <property type="match status" value="1"/>
</dbReference>
<dbReference type="InterPro" id="IPR017439">
    <property type="entry name" value="Amidohydrolase"/>
</dbReference>
<dbReference type="InterPro" id="IPR002933">
    <property type="entry name" value="Peptidase_M20"/>
</dbReference>
<name>A0A0G4FQ95_9ALVE</name>
<evidence type="ECO:0000256" key="3">
    <source>
        <dbReference type="PIRSR" id="PIRSR005962-1"/>
    </source>
</evidence>
<dbReference type="GO" id="GO:0046872">
    <property type="term" value="F:metal ion binding"/>
    <property type="evidence" value="ECO:0007669"/>
    <property type="project" value="UniProtKB-KW"/>
</dbReference>
<dbReference type="FunFam" id="3.30.70.360:FF:000001">
    <property type="entry name" value="N-acetyldiaminopimelate deacetylase"/>
    <property type="match status" value="1"/>
</dbReference>
<organism evidence="7">
    <name type="scientific">Chromera velia CCMP2878</name>
    <dbReference type="NCBI Taxonomy" id="1169474"/>
    <lineage>
        <taxon>Eukaryota</taxon>
        <taxon>Sar</taxon>
        <taxon>Alveolata</taxon>
        <taxon>Colpodellida</taxon>
        <taxon>Chromeraceae</taxon>
        <taxon>Chromera</taxon>
    </lineage>
</organism>
<dbReference type="VEuPathDB" id="CryptoDB:Cvel_18234"/>
<feature type="binding site" evidence="3">
    <location>
        <position position="147"/>
    </location>
    <ligand>
        <name>Mn(2+)</name>
        <dbReference type="ChEBI" id="CHEBI:29035"/>
        <label>2</label>
    </ligand>
</feature>
<keyword evidence="5" id="KW-0732">Signal</keyword>
<evidence type="ECO:0000256" key="2">
    <source>
        <dbReference type="ARBA" id="ARBA00022801"/>
    </source>
</evidence>
<feature type="binding site" evidence="3">
    <location>
        <position position="416"/>
    </location>
    <ligand>
        <name>Mn(2+)</name>
        <dbReference type="ChEBI" id="CHEBI:29035"/>
        <label>2</label>
    </ligand>
</feature>
<comment type="cofactor">
    <cofactor evidence="3">
        <name>Mn(2+)</name>
        <dbReference type="ChEBI" id="CHEBI:29035"/>
    </cofactor>
    <text evidence="3">The Mn(2+) ion enhances activity.</text>
</comment>
<reference evidence="7" key="1">
    <citation type="submission" date="2014-11" db="EMBL/GenBank/DDBJ databases">
        <authorList>
            <person name="Otto D Thomas"/>
            <person name="Naeem Raeece"/>
        </authorList>
    </citation>
    <scope>NUCLEOTIDE SEQUENCE</scope>
</reference>
<feature type="binding site" evidence="3">
    <location>
        <position position="145"/>
    </location>
    <ligand>
        <name>Mn(2+)</name>
        <dbReference type="ChEBI" id="CHEBI:29035"/>
        <label>2</label>
    </ligand>
</feature>
<evidence type="ECO:0000256" key="4">
    <source>
        <dbReference type="SAM" id="MobiDB-lite"/>
    </source>
</evidence>
<gene>
    <name evidence="7" type="ORF">Cvel_18234</name>
</gene>
<accession>A0A0G4FQ95</accession>
<dbReference type="AlphaFoldDB" id="A0A0G4FQ95"/>
<dbReference type="InterPro" id="IPR011650">
    <property type="entry name" value="Peptidase_M20_dimer"/>
</dbReference>
<keyword evidence="3" id="KW-0479">Metal-binding</keyword>
<keyword evidence="3" id="KW-0464">Manganese</keyword>
<dbReference type="PANTHER" id="PTHR11014">
    <property type="entry name" value="PEPTIDASE M20 FAMILY MEMBER"/>
    <property type="match status" value="1"/>
</dbReference>
<dbReference type="NCBIfam" id="TIGR01891">
    <property type="entry name" value="amidohydrolases"/>
    <property type="match status" value="1"/>
</dbReference>
<evidence type="ECO:0000313" key="7">
    <source>
        <dbReference type="EMBL" id="CEM16605.1"/>
    </source>
</evidence>
<dbReference type="PhylomeDB" id="A0A0G4FQ95"/>
<evidence type="ECO:0000256" key="5">
    <source>
        <dbReference type="SAM" id="SignalP"/>
    </source>
</evidence>
<protein>
    <recommendedName>
        <fullName evidence="6">Peptidase M20 dimerisation domain-containing protein</fullName>
    </recommendedName>
</protein>
<feature type="binding site" evidence="3">
    <location>
        <position position="210"/>
    </location>
    <ligand>
        <name>Mn(2+)</name>
        <dbReference type="ChEBI" id="CHEBI:29035"/>
        <label>2</label>
    </ligand>
</feature>
<dbReference type="EMBL" id="CDMZ01000549">
    <property type="protein sequence ID" value="CEM16605.1"/>
    <property type="molecule type" value="Genomic_DNA"/>
</dbReference>
<proteinExistence type="inferred from homology"/>
<dbReference type="Gene3D" id="3.40.630.10">
    <property type="entry name" value="Zn peptidases"/>
    <property type="match status" value="1"/>
</dbReference>
<dbReference type="InterPro" id="IPR036264">
    <property type="entry name" value="Bact_exopeptidase_dim_dom"/>
</dbReference>
<dbReference type="PIRSF" id="PIRSF005962">
    <property type="entry name" value="Pept_M20D_amidohydro"/>
    <property type="match status" value="1"/>
</dbReference>
<sequence length="465" mass="49647">MLAQSAVSSTAVSLFFLLSALPSPYLSGAAPPFDEIYEVTQNGEFTAWIVEKRRWLHQRPETMFEEFGTSEYIESTLRDLGVPFTTGWGKNVHGDPSVNGTGVVAHIGSGNPPCVALRADIDALPILEDTGLPFASQTSGKMHACGHDSHTSMLLGAARYLKELNDREPLKGTVRLIFQPAEEGGAGAKMMREEGVLSLHPPVQRIFGIHVWPNHPTGLILSRPGTIMSGGEDLSVSIRGRGGHAAMPHLNVDPVPAAAALISAFQTVVSRETSPLDSRVISITTLKGGSATNVIPSEVVLGGRHWFLSEKGRQNSWSRMEEMAKGVAAAYGSEASLERPNPEHYPPTVNDPNLWSFLKEVGSAASVSGEVLEMEAPTMVAEDFSFFQETVPGLFVFLGQGSGLESMGRPTTAALHSPQFTLDEAVLPRGSALHSLLALASLDELSTSSSGSTTSSTTSMRSEDL</sequence>
<feature type="binding site" evidence="3">
    <location>
        <position position="183"/>
    </location>
    <ligand>
        <name>Mn(2+)</name>
        <dbReference type="ChEBI" id="CHEBI:29035"/>
        <label>2</label>
    </ligand>
</feature>
<comment type="similarity">
    <text evidence="1">Belongs to the peptidase M20 family.</text>
</comment>
<dbReference type="PANTHER" id="PTHR11014:SF63">
    <property type="entry name" value="METALLOPEPTIDASE, PUTATIVE (AFU_ORTHOLOGUE AFUA_6G09600)-RELATED"/>
    <property type="match status" value="1"/>
</dbReference>
<dbReference type="Pfam" id="PF01546">
    <property type="entry name" value="Peptidase_M20"/>
    <property type="match status" value="1"/>
</dbReference>
<dbReference type="Gene3D" id="3.30.70.360">
    <property type="match status" value="1"/>
</dbReference>
<dbReference type="GO" id="GO:0016787">
    <property type="term" value="F:hydrolase activity"/>
    <property type="evidence" value="ECO:0007669"/>
    <property type="project" value="UniProtKB-KW"/>
</dbReference>
<feature type="compositionally biased region" description="Low complexity" evidence="4">
    <location>
        <begin position="446"/>
        <end position="459"/>
    </location>
</feature>
<feature type="domain" description="Peptidase M20 dimerisation" evidence="6">
    <location>
        <begin position="235"/>
        <end position="301"/>
    </location>
</feature>
<feature type="chain" id="PRO_5005189397" description="Peptidase M20 dimerisation domain-containing protein" evidence="5">
    <location>
        <begin position="30"/>
        <end position="465"/>
    </location>
</feature>
<feature type="region of interest" description="Disordered" evidence="4">
    <location>
        <begin position="446"/>
        <end position="465"/>
    </location>
</feature>
<dbReference type="SUPFAM" id="SSF53187">
    <property type="entry name" value="Zn-dependent exopeptidases"/>
    <property type="match status" value="1"/>
</dbReference>
<dbReference type="Pfam" id="PF07687">
    <property type="entry name" value="M20_dimer"/>
    <property type="match status" value="1"/>
</dbReference>
<evidence type="ECO:0000259" key="6">
    <source>
        <dbReference type="Pfam" id="PF07687"/>
    </source>
</evidence>
<evidence type="ECO:0000256" key="1">
    <source>
        <dbReference type="ARBA" id="ARBA00006153"/>
    </source>
</evidence>
<keyword evidence="2" id="KW-0378">Hydrolase</keyword>
<feature type="signal peptide" evidence="5">
    <location>
        <begin position="1"/>
        <end position="29"/>
    </location>
</feature>